<gene>
    <name evidence="2" type="ORF">TH6_02515</name>
</gene>
<dbReference type="InterPro" id="IPR007475">
    <property type="entry name" value="UbiK"/>
</dbReference>
<evidence type="ECO:0000313" key="2">
    <source>
        <dbReference type="EMBL" id="RCK25506.1"/>
    </source>
</evidence>
<protein>
    <recommendedName>
        <fullName evidence="4">Pyrroline-5-carboxylate reductase</fullName>
    </recommendedName>
</protein>
<accession>A0A367VK22</accession>
<dbReference type="AlphaFoldDB" id="A0A367VK22"/>
<organism evidence="2 3">
    <name type="scientific">Thalassospira profundimaris</name>
    <dbReference type="NCBI Taxonomy" id="502049"/>
    <lineage>
        <taxon>Bacteria</taxon>
        <taxon>Pseudomonadati</taxon>
        <taxon>Pseudomonadota</taxon>
        <taxon>Alphaproteobacteria</taxon>
        <taxon>Rhodospirillales</taxon>
        <taxon>Thalassospiraceae</taxon>
        <taxon>Thalassospira</taxon>
    </lineage>
</organism>
<reference evidence="2 3" key="1">
    <citation type="submission" date="2014-07" db="EMBL/GenBank/DDBJ databases">
        <title>Draft genome sequence of Thalassospira profundimaris R8-17.</title>
        <authorList>
            <person name="Lai Q."/>
            <person name="Shao Z."/>
        </authorList>
    </citation>
    <scope>NUCLEOTIDE SEQUENCE [LARGE SCALE GENOMIC DNA]</scope>
    <source>
        <strain evidence="2 3">R8-17</strain>
    </source>
</reference>
<dbReference type="GO" id="GO:0005829">
    <property type="term" value="C:cytosol"/>
    <property type="evidence" value="ECO:0007669"/>
    <property type="project" value="TreeGrafter"/>
</dbReference>
<comment type="caution">
    <text evidence="2">The sequence shown here is derived from an EMBL/GenBank/DDBJ whole genome shotgun (WGS) entry which is preliminary data.</text>
</comment>
<name>A0A367VK22_9PROT</name>
<evidence type="ECO:0000313" key="3">
    <source>
        <dbReference type="Proteomes" id="UP000253061"/>
    </source>
</evidence>
<dbReference type="EMBL" id="JPWB01000001">
    <property type="protein sequence ID" value="RCK25506.1"/>
    <property type="molecule type" value="Genomic_DNA"/>
</dbReference>
<dbReference type="PANTHER" id="PTHR38040:SF1">
    <property type="entry name" value="UBIQUINONE BIOSYNTHESIS ACCESSORY FACTOR UBIK"/>
    <property type="match status" value="1"/>
</dbReference>
<dbReference type="Pfam" id="PF04380">
    <property type="entry name" value="BMFP"/>
    <property type="match status" value="1"/>
</dbReference>
<proteinExistence type="predicted"/>
<feature type="compositionally biased region" description="Low complexity" evidence="1">
    <location>
        <begin position="108"/>
        <end position="118"/>
    </location>
</feature>
<feature type="region of interest" description="Disordered" evidence="1">
    <location>
        <begin position="92"/>
        <end position="124"/>
    </location>
</feature>
<sequence length="124" mass="13689">MPNIKFQKPETIMQINNRILDDLTRVTNSALGTMTGVKGEVDAMIRQQFEKILLNMDLVTREEYDVVHDVAIRAAERIDALEAKIADLEKRLDAAEPAKKPAAKRSTAKAAPKSAAKTTAKKDA</sequence>
<dbReference type="PANTHER" id="PTHR38040">
    <property type="entry name" value="UBIQUINONE BIOSYNTHESIS ACCESSORY FACTOR UBIK"/>
    <property type="match status" value="1"/>
</dbReference>
<evidence type="ECO:0008006" key="4">
    <source>
        <dbReference type="Google" id="ProtNLM"/>
    </source>
</evidence>
<evidence type="ECO:0000256" key="1">
    <source>
        <dbReference type="SAM" id="MobiDB-lite"/>
    </source>
</evidence>
<dbReference type="Proteomes" id="UP000253061">
    <property type="component" value="Unassembled WGS sequence"/>
</dbReference>